<organism evidence="1 2">
    <name type="scientific">Obba rivulosa</name>
    <dbReference type="NCBI Taxonomy" id="1052685"/>
    <lineage>
        <taxon>Eukaryota</taxon>
        <taxon>Fungi</taxon>
        <taxon>Dikarya</taxon>
        <taxon>Basidiomycota</taxon>
        <taxon>Agaricomycotina</taxon>
        <taxon>Agaricomycetes</taxon>
        <taxon>Polyporales</taxon>
        <taxon>Gelatoporiaceae</taxon>
        <taxon>Obba</taxon>
    </lineage>
</organism>
<keyword evidence="2" id="KW-1185">Reference proteome</keyword>
<sequence>MNTPFAAFQRRDASDQIAVACNPPASTGPQCECPTDLNGDSGVMINFFPGYQCAYPGGACTWDDKVGTLQNVDQTNCPPDAPCPEEGCFCPIDNNGDTGVLINQFSGYQCAYAGGACTWDFSGVLSNTHQTNCPTDAVCVKPS</sequence>
<dbReference type="Proteomes" id="UP000250043">
    <property type="component" value="Unassembled WGS sequence"/>
</dbReference>
<evidence type="ECO:0000313" key="2">
    <source>
        <dbReference type="Proteomes" id="UP000250043"/>
    </source>
</evidence>
<protein>
    <submittedName>
        <fullName evidence="1">Uncharacterized protein</fullName>
    </submittedName>
</protein>
<dbReference type="EMBL" id="KV722390">
    <property type="protein sequence ID" value="OCH91168.1"/>
    <property type="molecule type" value="Genomic_DNA"/>
</dbReference>
<dbReference type="OrthoDB" id="3208773at2759"/>
<name>A0A8E2DNS3_9APHY</name>
<evidence type="ECO:0000313" key="1">
    <source>
        <dbReference type="EMBL" id="OCH91168.1"/>
    </source>
</evidence>
<dbReference type="AlphaFoldDB" id="A0A8E2DNS3"/>
<proteinExistence type="predicted"/>
<gene>
    <name evidence="1" type="ORF">OBBRIDRAFT_729283</name>
</gene>
<reference evidence="1 2" key="1">
    <citation type="submission" date="2016-07" db="EMBL/GenBank/DDBJ databases">
        <title>Draft genome of the white-rot fungus Obba rivulosa 3A-2.</title>
        <authorList>
            <consortium name="DOE Joint Genome Institute"/>
            <person name="Miettinen O."/>
            <person name="Riley R."/>
            <person name="Acob R."/>
            <person name="Barry K."/>
            <person name="Cullen D."/>
            <person name="De Vries R."/>
            <person name="Hainaut M."/>
            <person name="Hatakka A."/>
            <person name="Henrissat B."/>
            <person name="Hilden K."/>
            <person name="Kuo R."/>
            <person name="Labutti K."/>
            <person name="Lipzen A."/>
            <person name="Makela M.R."/>
            <person name="Sandor L."/>
            <person name="Spatafora J.W."/>
            <person name="Grigoriev I.V."/>
            <person name="Hibbett D.S."/>
        </authorList>
    </citation>
    <scope>NUCLEOTIDE SEQUENCE [LARGE SCALE GENOMIC DNA]</scope>
    <source>
        <strain evidence="1 2">3A-2</strain>
    </source>
</reference>
<accession>A0A8E2DNS3</accession>